<feature type="domain" description="PAC" evidence="18">
    <location>
        <begin position="737"/>
        <end position="788"/>
    </location>
</feature>
<dbReference type="InterPro" id="IPR001789">
    <property type="entry name" value="Sig_transdc_resp-reg_receiver"/>
</dbReference>
<dbReference type="PROSITE" id="PS50109">
    <property type="entry name" value="HIS_KIN"/>
    <property type="match status" value="1"/>
</dbReference>
<dbReference type="SUPFAM" id="SSF55785">
    <property type="entry name" value="PYP-like sensor domain (PAS domain)"/>
    <property type="match status" value="4"/>
</dbReference>
<comment type="subcellular location">
    <subcellularLocation>
        <location evidence="2">Membrane</location>
    </subcellularLocation>
</comment>
<evidence type="ECO:0000259" key="16">
    <source>
        <dbReference type="PROSITE" id="PS50110"/>
    </source>
</evidence>
<feature type="modified residue" description="4-aspartylphosphate" evidence="12">
    <location>
        <position position="1261"/>
    </location>
</feature>
<dbReference type="InterPro" id="IPR001610">
    <property type="entry name" value="PAC"/>
</dbReference>
<dbReference type="CDD" id="cd00082">
    <property type="entry name" value="HisKA"/>
    <property type="match status" value="1"/>
</dbReference>
<evidence type="ECO:0000256" key="3">
    <source>
        <dbReference type="ARBA" id="ARBA00012438"/>
    </source>
</evidence>
<dbReference type="InterPro" id="IPR003661">
    <property type="entry name" value="HisK_dim/P_dom"/>
</dbReference>
<feature type="domain" description="Response regulatory" evidence="16">
    <location>
        <begin position="1212"/>
        <end position="1328"/>
    </location>
</feature>
<feature type="domain" description="Histidine kinase" evidence="15">
    <location>
        <begin position="824"/>
        <end position="1046"/>
    </location>
</feature>
<proteinExistence type="predicted"/>
<dbReference type="InterPro" id="IPR003594">
    <property type="entry name" value="HATPase_dom"/>
</dbReference>
<evidence type="ECO:0000259" key="18">
    <source>
        <dbReference type="PROSITE" id="PS50113"/>
    </source>
</evidence>
<feature type="domain" description="PAC" evidence="18">
    <location>
        <begin position="611"/>
        <end position="664"/>
    </location>
</feature>
<dbReference type="PANTHER" id="PTHR45339">
    <property type="entry name" value="HYBRID SIGNAL TRANSDUCTION HISTIDINE KINASE J"/>
    <property type="match status" value="1"/>
</dbReference>
<keyword evidence="14" id="KW-0472">Membrane</keyword>
<dbReference type="EMBL" id="AZAC01000010">
    <property type="protein sequence ID" value="KIX14486.1"/>
    <property type="molecule type" value="Genomic_DNA"/>
</dbReference>
<keyword evidence="7 20" id="KW-0418">Kinase</keyword>
<evidence type="ECO:0000256" key="13">
    <source>
        <dbReference type="SAM" id="Coils"/>
    </source>
</evidence>
<feature type="coiled-coil region" evidence="13">
    <location>
        <begin position="250"/>
        <end position="280"/>
    </location>
</feature>
<dbReference type="InterPro" id="IPR036890">
    <property type="entry name" value="HATPase_C_sf"/>
</dbReference>
<dbReference type="FunFam" id="3.30.565.10:FF:000010">
    <property type="entry name" value="Sensor histidine kinase RcsC"/>
    <property type="match status" value="1"/>
</dbReference>
<evidence type="ECO:0000256" key="14">
    <source>
        <dbReference type="SAM" id="Phobius"/>
    </source>
</evidence>
<keyword evidence="8" id="KW-0067">ATP-binding</keyword>
<dbReference type="InterPro" id="IPR000700">
    <property type="entry name" value="PAS-assoc_C"/>
</dbReference>
<feature type="transmembrane region" description="Helical" evidence="14">
    <location>
        <begin position="185"/>
        <end position="206"/>
    </location>
</feature>
<evidence type="ECO:0000256" key="2">
    <source>
        <dbReference type="ARBA" id="ARBA00004370"/>
    </source>
</evidence>
<gene>
    <name evidence="20" type="ORF">X474_07600</name>
</gene>
<evidence type="ECO:0000256" key="6">
    <source>
        <dbReference type="ARBA" id="ARBA00022741"/>
    </source>
</evidence>
<dbReference type="GO" id="GO:0005524">
    <property type="term" value="F:ATP binding"/>
    <property type="evidence" value="ECO:0007669"/>
    <property type="project" value="UniProtKB-KW"/>
</dbReference>
<evidence type="ECO:0000256" key="7">
    <source>
        <dbReference type="ARBA" id="ARBA00022777"/>
    </source>
</evidence>
<evidence type="ECO:0000256" key="11">
    <source>
        <dbReference type="ARBA" id="ARBA00068150"/>
    </source>
</evidence>
<dbReference type="SMART" id="SM00448">
    <property type="entry name" value="REC"/>
    <property type="match status" value="2"/>
</dbReference>
<evidence type="ECO:0000259" key="19">
    <source>
        <dbReference type="PROSITE" id="PS50885"/>
    </source>
</evidence>
<feature type="domain" description="HAMP" evidence="19">
    <location>
        <begin position="206"/>
        <end position="258"/>
    </location>
</feature>
<evidence type="ECO:0000256" key="10">
    <source>
        <dbReference type="ARBA" id="ARBA00064003"/>
    </source>
</evidence>
<feature type="transmembrane region" description="Helical" evidence="14">
    <location>
        <begin position="12"/>
        <end position="35"/>
    </location>
</feature>
<name>A0A0D2JFL8_9BACT</name>
<sequence>MEFSLKTKIPRIITRFIILVGPIFLIFLIGVSLITNHQLKKYTDKSQEAAYGHILNSMISALTAKNNRLKATRMVDHYITNFQSSIIRDLSNQYYIHDDQKVFPLIINQKGEIVMHPRLKPGDDSLVGAPFIQKILKQKNGQLNLTYKGRESWAIFRYFGPWEWTVGFTMPLKVKYQDANQLRNILLFITGLFFTALLLAVIFLALRLTKPFVLLTNAAAQLAEGNLDQKIELKGKDEVAILARSFAAMQQSIREKITALDQKNQQLEESESRFRSLVETTPAWVWEMDADGFYTYVSPKIKELLGYEPDQLIGKHFTDLMFENERSESVEKLYNALKAGQNLITMEKLCLHSEKGEKILLESNCAPIFDNHDQLIGYRGIDQDITVRKQALKTLKDSEHRYRVLFDNANDAAFIIKNRKIVDCNKRSLEIFKCSRQDILGKSPDELSPEIQPNGKASRELSDLFLSTADRKGRTEFSWTHRRYDGALFLAEVSLNVIEIAGELYELSITRDVTKRKQAEEALHESEYRFRSLLEQSPLSTLIFRADGALVFMNKAFSRLWNLTPEQVEYFYTEYNIFRTSILRSQDISQTVKQAFAGKTAKTKPIFIQSLPIQNPLFKETRFPPRWLVVFAYPVKDSKGNLKQVVLTYEDNTAAVQAEKRLRESEEKYRLLFEEAGVLVSVCDRQGRIIMVNNLLAGLLGKTPQELLGTPTDPISSEYFRNIKPIMDEVMDTGEKRRLEHSVVLANEKRFLLSSFQPVWASKGEITSAQVISQDITTRKQAEDAIQTMNQRLETMVENRTRELARAKEAAEAANRSKSAFLANMSHEIRTPMNGVIGLAELLLNTSLDQEQLEYAAGIKTSAKSLLSVINDILDFSKIEAGKLTLESIHFSLRETLYESLRPLAPKIHEKGLELIVNVSDKTPDQLIGDPGRLRQVIINLVNNALKFTSRGEILLSVDSAFQPGEPKASLEFKIKDTGIGIAFDKQKDIFQAFEQADGSTTRKFGGTGLGLAIVKHLVEMMGGEMGLESLPGLGSSFSFTLDLPIDQASSAPAGKDQTQLRGMTSLLVCPNKSLRGFLAEHLISWNVEPQDAASGEQAWDRLKLAARENNSFDLLIVDCLLPDLKAPDLVQRMRKHPILKATPVIILTTADQSGDICRRSGLDHSASLSKPVKPKDLVRSINKLLGLKSIIQPKPAPDASPERPGSSPGLHILLAEDMPINQKVAQRMLEKMGHKVTLVENGKEAVELTESTQYDLILMDVQMPKMDGFAATKAIRARETDKHIPIIAMTAHAMKGDKEACLEAGMDSYIPKPVDPEVLAEALRRLSAKTQK</sequence>
<dbReference type="PANTHER" id="PTHR45339:SF1">
    <property type="entry name" value="HYBRID SIGNAL TRANSDUCTION HISTIDINE KINASE J"/>
    <property type="match status" value="1"/>
</dbReference>
<dbReference type="GO" id="GO:0006355">
    <property type="term" value="P:regulation of DNA-templated transcription"/>
    <property type="evidence" value="ECO:0007669"/>
    <property type="project" value="InterPro"/>
</dbReference>
<comment type="subunit">
    <text evidence="10">At low DSF concentrations, interacts with RpfF.</text>
</comment>
<dbReference type="PROSITE" id="PS50110">
    <property type="entry name" value="RESPONSE_REGULATORY"/>
    <property type="match status" value="2"/>
</dbReference>
<dbReference type="InterPro" id="IPR033462">
    <property type="entry name" value="Cache_3-Cache_2"/>
</dbReference>
<organism evidence="20 21">
    <name type="scientific">Dethiosulfatarculus sandiegensis</name>
    <dbReference type="NCBI Taxonomy" id="1429043"/>
    <lineage>
        <taxon>Bacteria</taxon>
        <taxon>Pseudomonadati</taxon>
        <taxon>Thermodesulfobacteriota</taxon>
        <taxon>Desulfarculia</taxon>
        <taxon>Desulfarculales</taxon>
        <taxon>Desulfarculaceae</taxon>
        <taxon>Dethiosulfatarculus</taxon>
    </lineage>
</organism>
<dbReference type="Pfam" id="PF13426">
    <property type="entry name" value="PAS_9"/>
    <property type="match status" value="1"/>
</dbReference>
<dbReference type="CDD" id="cd12912">
    <property type="entry name" value="PDC2_MCP_like"/>
    <property type="match status" value="1"/>
</dbReference>
<dbReference type="Gene3D" id="1.10.287.130">
    <property type="match status" value="1"/>
</dbReference>
<comment type="caution">
    <text evidence="20">The sequence shown here is derived from an EMBL/GenBank/DDBJ whole genome shotgun (WGS) entry which is preliminary data.</text>
</comment>
<evidence type="ECO:0000256" key="8">
    <source>
        <dbReference type="ARBA" id="ARBA00022840"/>
    </source>
</evidence>
<dbReference type="PRINTS" id="PR00344">
    <property type="entry name" value="BCTRLSENSOR"/>
</dbReference>
<dbReference type="Proteomes" id="UP000032233">
    <property type="component" value="Unassembled WGS sequence"/>
</dbReference>
<evidence type="ECO:0000256" key="12">
    <source>
        <dbReference type="PROSITE-ProRule" id="PRU00169"/>
    </source>
</evidence>
<evidence type="ECO:0000256" key="1">
    <source>
        <dbReference type="ARBA" id="ARBA00000085"/>
    </source>
</evidence>
<dbReference type="SMART" id="SM00086">
    <property type="entry name" value="PAC"/>
    <property type="match status" value="2"/>
</dbReference>
<dbReference type="Gene3D" id="3.30.565.10">
    <property type="entry name" value="Histidine kinase-like ATPase, C-terminal domain"/>
    <property type="match status" value="1"/>
</dbReference>
<dbReference type="CDD" id="cd00156">
    <property type="entry name" value="REC"/>
    <property type="match status" value="1"/>
</dbReference>
<dbReference type="Gene3D" id="1.10.8.500">
    <property type="entry name" value="HAMP domain in histidine kinase"/>
    <property type="match status" value="1"/>
</dbReference>
<keyword evidence="6" id="KW-0547">Nucleotide-binding</keyword>
<dbReference type="Pfam" id="PF17201">
    <property type="entry name" value="Cache_3-Cache_2"/>
    <property type="match status" value="1"/>
</dbReference>
<dbReference type="Pfam" id="PF02518">
    <property type="entry name" value="HATPase_c"/>
    <property type="match status" value="1"/>
</dbReference>
<dbReference type="InterPro" id="IPR004358">
    <property type="entry name" value="Sig_transdc_His_kin-like_C"/>
</dbReference>
<dbReference type="InParanoid" id="A0A0D2JFL8"/>
<dbReference type="FunFam" id="1.10.287.130:FF:000002">
    <property type="entry name" value="Two-component osmosensing histidine kinase"/>
    <property type="match status" value="1"/>
</dbReference>
<dbReference type="PROSITE" id="PS50885">
    <property type="entry name" value="HAMP"/>
    <property type="match status" value="1"/>
</dbReference>
<feature type="modified residue" description="4-aspartylphosphate" evidence="12">
    <location>
        <position position="1119"/>
    </location>
</feature>
<dbReference type="InterPro" id="IPR035965">
    <property type="entry name" value="PAS-like_dom_sf"/>
</dbReference>
<evidence type="ECO:0000256" key="4">
    <source>
        <dbReference type="ARBA" id="ARBA00022553"/>
    </source>
</evidence>
<dbReference type="SMART" id="SM00388">
    <property type="entry name" value="HisKA"/>
    <property type="match status" value="1"/>
</dbReference>
<dbReference type="Pfam" id="PF00072">
    <property type="entry name" value="Response_reg"/>
    <property type="match status" value="2"/>
</dbReference>
<evidence type="ECO:0000256" key="5">
    <source>
        <dbReference type="ARBA" id="ARBA00022679"/>
    </source>
</evidence>
<dbReference type="CDD" id="cd17546">
    <property type="entry name" value="REC_hyHK_CKI1_RcsC-like"/>
    <property type="match status" value="1"/>
</dbReference>
<dbReference type="InterPro" id="IPR011006">
    <property type="entry name" value="CheY-like_superfamily"/>
</dbReference>
<dbReference type="Pfam" id="PF08448">
    <property type="entry name" value="PAS_4"/>
    <property type="match status" value="1"/>
</dbReference>
<dbReference type="SUPFAM" id="SSF47384">
    <property type="entry name" value="Homodimeric domain of signal transducing histidine kinase"/>
    <property type="match status" value="1"/>
</dbReference>
<keyword evidence="4 12" id="KW-0597">Phosphoprotein</keyword>
<protein>
    <recommendedName>
        <fullName evidence="11">Sensory/regulatory protein RpfC</fullName>
        <ecNumber evidence="3">2.7.13.3</ecNumber>
    </recommendedName>
</protein>
<dbReference type="InterPro" id="IPR036097">
    <property type="entry name" value="HisK_dim/P_sf"/>
</dbReference>
<dbReference type="InterPro" id="IPR013767">
    <property type="entry name" value="PAS_fold"/>
</dbReference>
<dbReference type="GO" id="GO:0016020">
    <property type="term" value="C:membrane"/>
    <property type="evidence" value="ECO:0007669"/>
    <property type="project" value="UniProtKB-SubCell"/>
</dbReference>
<dbReference type="GO" id="GO:0000155">
    <property type="term" value="F:phosphorelay sensor kinase activity"/>
    <property type="evidence" value="ECO:0007669"/>
    <property type="project" value="InterPro"/>
</dbReference>
<keyword evidence="21" id="KW-1185">Reference proteome</keyword>
<dbReference type="Pfam" id="PF00672">
    <property type="entry name" value="HAMP"/>
    <property type="match status" value="1"/>
</dbReference>
<dbReference type="InterPro" id="IPR000014">
    <property type="entry name" value="PAS"/>
</dbReference>
<evidence type="ECO:0000313" key="20">
    <source>
        <dbReference type="EMBL" id="KIX14486.1"/>
    </source>
</evidence>
<feature type="domain" description="PAS" evidence="17">
    <location>
        <begin position="270"/>
        <end position="340"/>
    </location>
</feature>
<keyword evidence="9" id="KW-0902">Two-component regulatory system</keyword>
<dbReference type="PROSITE" id="PS50113">
    <property type="entry name" value="PAC"/>
    <property type="match status" value="4"/>
</dbReference>
<dbReference type="Gene3D" id="3.30.450.20">
    <property type="entry name" value="PAS domain"/>
    <property type="match status" value="5"/>
</dbReference>
<comment type="catalytic activity">
    <reaction evidence="1">
        <text>ATP + protein L-histidine = ADP + protein N-phospho-L-histidine.</text>
        <dbReference type="EC" id="2.7.13.3"/>
    </reaction>
</comment>
<evidence type="ECO:0000256" key="9">
    <source>
        <dbReference type="ARBA" id="ARBA00023012"/>
    </source>
</evidence>
<dbReference type="EC" id="2.7.13.3" evidence="3"/>
<dbReference type="InterPro" id="IPR013656">
    <property type="entry name" value="PAS_4"/>
</dbReference>
<dbReference type="Pfam" id="PF00989">
    <property type="entry name" value="PAS"/>
    <property type="match status" value="1"/>
</dbReference>
<dbReference type="Pfam" id="PF00512">
    <property type="entry name" value="HisKA"/>
    <property type="match status" value="1"/>
</dbReference>
<keyword evidence="13" id="KW-0175">Coiled coil</keyword>
<dbReference type="CDD" id="cd16922">
    <property type="entry name" value="HATPase_EvgS-ArcB-TorS-like"/>
    <property type="match status" value="1"/>
</dbReference>
<dbReference type="InterPro" id="IPR003660">
    <property type="entry name" value="HAMP_dom"/>
</dbReference>
<dbReference type="NCBIfam" id="TIGR00229">
    <property type="entry name" value="sensory_box"/>
    <property type="match status" value="3"/>
</dbReference>
<dbReference type="STRING" id="1429043.X474_07600"/>
<dbReference type="SUPFAM" id="SSF158472">
    <property type="entry name" value="HAMP domain-like"/>
    <property type="match status" value="1"/>
</dbReference>
<dbReference type="SMART" id="SM00387">
    <property type="entry name" value="HATPase_c"/>
    <property type="match status" value="1"/>
</dbReference>
<keyword evidence="5" id="KW-0808">Transferase</keyword>
<dbReference type="CDD" id="cd00130">
    <property type="entry name" value="PAS"/>
    <property type="match status" value="3"/>
</dbReference>
<dbReference type="SMART" id="SM00304">
    <property type="entry name" value="HAMP"/>
    <property type="match status" value="1"/>
</dbReference>
<dbReference type="PROSITE" id="PS50112">
    <property type="entry name" value="PAS"/>
    <property type="match status" value="3"/>
</dbReference>
<feature type="domain" description="PAS" evidence="17">
    <location>
        <begin position="526"/>
        <end position="568"/>
    </location>
</feature>
<dbReference type="Pfam" id="PF13188">
    <property type="entry name" value="PAS_8"/>
    <property type="match status" value="1"/>
</dbReference>
<keyword evidence="14" id="KW-1133">Transmembrane helix</keyword>
<dbReference type="PATRIC" id="fig|1429043.3.peg.1617"/>
<feature type="domain" description="Response regulatory" evidence="16">
    <location>
        <begin position="1065"/>
        <end position="1186"/>
    </location>
</feature>
<evidence type="ECO:0000259" key="17">
    <source>
        <dbReference type="PROSITE" id="PS50112"/>
    </source>
</evidence>
<feature type="domain" description="PAS" evidence="17">
    <location>
        <begin position="665"/>
        <end position="734"/>
    </location>
</feature>
<dbReference type="SMART" id="SM00091">
    <property type="entry name" value="PAS"/>
    <property type="match status" value="4"/>
</dbReference>
<dbReference type="SUPFAM" id="SSF55874">
    <property type="entry name" value="ATPase domain of HSP90 chaperone/DNA topoisomerase II/histidine kinase"/>
    <property type="match status" value="1"/>
</dbReference>
<accession>A0A0D2JFL8</accession>
<feature type="domain" description="PAC" evidence="18">
    <location>
        <begin position="344"/>
        <end position="397"/>
    </location>
</feature>
<dbReference type="SUPFAM" id="SSF52172">
    <property type="entry name" value="CheY-like"/>
    <property type="match status" value="2"/>
</dbReference>
<dbReference type="Gene3D" id="3.40.50.2300">
    <property type="match status" value="2"/>
</dbReference>
<feature type="domain" description="PAC" evidence="18">
    <location>
        <begin position="475"/>
        <end position="525"/>
    </location>
</feature>
<evidence type="ECO:0000313" key="21">
    <source>
        <dbReference type="Proteomes" id="UP000032233"/>
    </source>
</evidence>
<evidence type="ECO:0000259" key="15">
    <source>
        <dbReference type="PROSITE" id="PS50109"/>
    </source>
</evidence>
<dbReference type="InterPro" id="IPR005467">
    <property type="entry name" value="His_kinase_dom"/>
</dbReference>
<keyword evidence="14" id="KW-0812">Transmembrane</keyword>
<reference evidence="20 21" key="1">
    <citation type="submission" date="2013-11" db="EMBL/GenBank/DDBJ databases">
        <title>Metagenomic analysis of a methanogenic consortium involved in long chain n-alkane degradation.</title>
        <authorList>
            <person name="Davidova I.A."/>
            <person name="Callaghan A.V."/>
            <person name="Wawrik B."/>
            <person name="Pruitt S."/>
            <person name="Marks C."/>
            <person name="Duncan K.E."/>
            <person name="Suflita J.M."/>
        </authorList>
    </citation>
    <scope>NUCLEOTIDE SEQUENCE [LARGE SCALE GENOMIC DNA]</scope>
    <source>
        <strain evidence="20 21">SPR</strain>
    </source>
</reference>
<dbReference type="FunCoup" id="A0A0D2JFL8">
    <property type="interactions" value="294"/>
</dbReference>
<dbReference type="CDD" id="cd06225">
    <property type="entry name" value="HAMP"/>
    <property type="match status" value="1"/>
</dbReference>
<feature type="coiled-coil region" evidence="13">
    <location>
        <begin position="779"/>
        <end position="817"/>
    </location>
</feature>